<comment type="caution">
    <text evidence="1">The sequence shown here is derived from an EMBL/GenBank/DDBJ whole genome shotgun (WGS) entry which is preliminary data.</text>
</comment>
<dbReference type="Proteomes" id="UP000807769">
    <property type="component" value="Unassembled WGS sequence"/>
</dbReference>
<proteinExistence type="predicted"/>
<dbReference type="OrthoDB" id="301415at2759"/>
<dbReference type="RefSeq" id="XP_041198495.1">
    <property type="nucleotide sequence ID" value="XM_041329168.1"/>
</dbReference>
<dbReference type="GeneID" id="64623185"/>
<protein>
    <submittedName>
        <fullName evidence="1">Uncharacterized protein</fullName>
    </submittedName>
</protein>
<reference evidence="1" key="1">
    <citation type="journal article" date="2020" name="New Phytol.">
        <title>Comparative genomics reveals dynamic genome evolution in host specialist ectomycorrhizal fungi.</title>
        <authorList>
            <person name="Lofgren L.A."/>
            <person name="Nguyen N.H."/>
            <person name="Vilgalys R."/>
            <person name="Ruytinx J."/>
            <person name="Liao H.L."/>
            <person name="Branco S."/>
            <person name="Kuo A."/>
            <person name="LaButti K."/>
            <person name="Lipzen A."/>
            <person name="Andreopoulos W."/>
            <person name="Pangilinan J."/>
            <person name="Riley R."/>
            <person name="Hundley H."/>
            <person name="Na H."/>
            <person name="Barry K."/>
            <person name="Grigoriev I.V."/>
            <person name="Stajich J.E."/>
            <person name="Kennedy P.G."/>
        </authorList>
    </citation>
    <scope>NUCLEOTIDE SEQUENCE</scope>
    <source>
        <strain evidence="1">MN1</strain>
    </source>
</reference>
<feature type="non-terminal residue" evidence="1">
    <location>
        <position position="116"/>
    </location>
</feature>
<gene>
    <name evidence="1" type="ORF">BJ212DRAFT_1207256</name>
</gene>
<organism evidence="1 2">
    <name type="scientific">Suillus subaureus</name>
    <dbReference type="NCBI Taxonomy" id="48587"/>
    <lineage>
        <taxon>Eukaryota</taxon>
        <taxon>Fungi</taxon>
        <taxon>Dikarya</taxon>
        <taxon>Basidiomycota</taxon>
        <taxon>Agaricomycotina</taxon>
        <taxon>Agaricomycetes</taxon>
        <taxon>Agaricomycetidae</taxon>
        <taxon>Boletales</taxon>
        <taxon>Suillineae</taxon>
        <taxon>Suillaceae</taxon>
        <taxon>Suillus</taxon>
    </lineage>
</organism>
<keyword evidence="2" id="KW-1185">Reference proteome</keyword>
<evidence type="ECO:0000313" key="1">
    <source>
        <dbReference type="EMBL" id="KAG1824778.1"/>
    </source>
</evidence>
<evidence type="ECO:0000313" key="2">
    <source>
        <dbReference type="Proteomes" id="UP000807769"/>
    </source>
</evidence>
<accession>A0A9P7EL37</accession>
<dbReference type="EMBL" id="JABBWG010000003">
    <property type="protein sequence ID" value="KAG1824778.1"/>
    <property type="molecule type" value="Genomic_DNA"/>
</dbReference>
<feature type="non-terminal residue" evidence="1">
    <location>
        <position position="1"/>
    </location>
</feature>
<dbReference type="AlphaFoldDB" id="A0A9P7EL37"/>
<sequence length="116" mass="13592">YSLVDELKLVLKESRVMYWAKSLFNYTYNYIDHHISTSPTPPPFETPHVNFVNASVALGYGQCRAVLPIYLLEECILFDNKEEFTKFIHNMDCVPSLNKDEYEYDLAVFLAFMQHV</sequence>
<name>A0A9P7EL37_9AGAM</name>